<dbReference type="PANTHER" id="PTHR41252:SF1">
    <property type="entry name" value="BLR2505 PROTEIN"/>
    <property type="match status" value="1"/>
</dbReference>
<dbReference type="SUPFAM" id="SSF54427">
    <property type="entry name" value="NTF2-like"/>
    <property type="match status" value="1"/>
</dbReference>
<proteinExistence type="predicted"/>
<reference evidence="2 3" key="1">
    <citation type="journal article" date="2018" name="Front. Microbiol.">
        <title>Genomic and genetic insights into a cosmopolitan fungus, Paecilomyces variotii (Eurotiales).</title>
        <authorList>
            <person name="Urquhart A.S."/>
            <person name="Mondo S.J."/>
            <person name="Makela M.R."/>
            <person name="Hane J.K."/>
            <person name="Wiebenga A."/>
            <person name="He G."/>
            <person name="Mihaltcheva S."/>
            <person name="Pangilinan J."/>
            <person name="Lipzen A."/>
            <person name="Barry K."/>
            <person name="de Vries R.P."/>
            <person name="Grigoriev I.V."/>
            <person name="Idnurm A."/>
        </authorList>
    </citation>
    <scope>NUCLEOTIDE SEQUENCE [LARGE SCALE GENOMIC DNA]</scope>
    <source>
        <strain evidence="2 3">CBS 101075</strain>
    </source>
</reference>
<sequence length="192" mass="21306">MRSPIYTILVLLIASVSTLAAVPAAPTGSASCRYPDKAEITKIFTSFTEGDYPGFFSHLAPNFTWTMMGTHPLAGQYHNVTIFADNILLRLGNVLRTSPAPSTKLLNVIGGNSEWSVQEVYGTGVCRNGLKYDNRFAWVTRWNTRGEIAEVRSYFDSALVERALRENESPDYTYTDQRNTLVEGPVGLNCRS</sequence>
<dbReference type="Proteomes" id="UP000283841">
    <property type="component" value="Unassembled WGS sequence"/>
</dbReference>
<dbReference type="InterPro" id="IPR032710">
    <property type="entry name" value="NTF2-like_dom_sf"/>
</dbReference>
<dbReference type="VEuPathDB" id="FungiDB:C8Q69DRAFT_506641"/>
<protein>
    <recommendedName>
        <fullName evidence="4">SnoaL-like domain-containing protein</fullName>
    </recommendedName>
</protein>
<dbReference type="Gene3D" id="3.10.450.50">
    <property type="match status" value="1"/>
</dbReference>
<comment type="caution">
    <text evidence="2">The sequence shown here is derived from an EMBL/GenBank/DDBJ whole genome shotgun (WGS) entry which is preliminary data.</text>
</comment>
<dbReference type="PROSITE" id="PS51257">
    <property type="entry name" value="PROKAR_LIPOPROTEIN"/>
    <property type="match status" value="1"/>
</dbReference>
<dbReference type="STRING" id="264951.A0A443HX83"/>
<dbReference type="AlphaFoldDB" id="A0A443HX83"/>
<feature type="signal peptide" evidence="1">
    <location>
        <begin position="1"/>
        <end position="20"/>
    </location>
</feature>
<dbReference type="GeneID" id="39602101"/>
<gene>
    <name evidence="2" type="ORF">C8Q69DRAFT_506641</name>
</gene>
<feature type="chain" id="PRO_5019188036" description="SnoaL-like domain-containing protein" evidence="1">
    <location>
        <begin position="21"/>
        <end position="192"/>
    </location>
</feature>
<name>A0A443HX83_BYSSP</name>
<dbReference type="PANTHER" id="PTHR41252">
    <property type="entry name" value="BLR2505 PROTEIN"/>
    <property type="match status" value="1"/>
</dbReference>
<organism evidence="2 3">
    <name type="scientific">Byssochlamys spectabilis</name>
    <name type="common">Paecilomyces variotii</name>
    <dbReference type="NCBI Taxonomy" id="264951"/>
    <lineage>
        <taxon>Eukaryota</taxon>
        <taxon>Fungi</taxon>
        <taxon>Dikarya</taxon>
        <taxon>Ascomycota</taxon>
        <taxon>Pezizomycotina</taxon>
        <taxon>Eurotiomycetes</taxon>
        <taxon>Eurotiomycetidae</taxon>
        <taxon>Eurotiales</taxon>
        <taxon>Thermoascaceae</taxon>
        <taxon>Paecilomyces</taxon>
    </lineage>
</organism>
<evidence type="ECO:0000313" key="3">
    <source>
        <dbReference type="Proteomes" id="UP000283841"/>
    </source>
</evidence>
<keyword evidence="3" id="KW-1185">Reference proteome</keyword>
<dbReference type="EMBL" id="RCNU01000004">
    <property type="protein sequence ID" value="RWQ96452.1"/>
    <property type="molecule type" value="Genomic_DNA"/>
</dbReference>
<dbReference type="RefSeq" id="XP_028486097.1">
    <property type="nucleotide sequence ID" value="XM_028632824.1"/>
</dbReference>
<accession>A0A443HX83</accession>
<evidence type="ECO:0000256" key="1">
    <source>
        <dbReference type="SAM" id="SignalP"/>
    </source>
</evidence>
<evidence type="ECO:0000313" key="2">
    <source>
        <dbReference type="EMBL" id="RWQ96452.1"/>
    </source>
</evidence>
<evidence type="ECO:0008006" key="4">
    <source>
        <dbReference type="Google" id="ProtNLM"/>
    </source>
</evidence>
<keyword evidence="1" id="KW-0732">Signal</keyword>